<dbReference type="OMA" id="GREDWFQ"/>
<gene>
    <name evidence="2" type="ORF">A3K90_02120</name>
</gene>
<dbReference type="Proteomes" id="UP000076481">
    <property type="component" value="Unassembled WGS sequence"/>
</dbReference>
<keyword evidence="1" id="KW-0732">Signal</keyword>
<protein>
    <submittedName>
        <fullName evidence="2">Trypsin</fullName>
    </submittedName>
</protein>
<dbReference type="PANTHER" id="PTHR43019:SF23">
    <property type="entry name" value="PROTEASE DO-LIKE 5, CHLOROPLASTIC"/>
    <property type="match status" value="1"/>
</dbReference>
<feature type="chain" id="PRO_5007862108" evidence="1">
    <location>
        <begin position="23"/>
        <end position="251"/>
    </location>
</feature>
<name>A0A165LX73_PELLU</name>
<dbReference type="InterPro" id="IPR009003">
    <property type="entry name" value="Peptidase_S1_PA"/>
</dbReference>
<comment type="caution">
    <text evidence="2">The sequence shown here is derived from an EMBL/GenBank/DDBJ whole genome shotgun (WGS) entry which is preliminary data.</text>
</comment>
<dbReference type="AlphaFoldDB" id="A0A165LX73"/>
<sequence>MLKRLILLITLSVSVLSPFADAAPPAPQSVKRALTLTPETSVATAFLIAPGYLLTANHAVRGKQRLYVAKERDRVFTAAKVVGYSDELDIAIIAASVQGRPLEFGQWQTFPRGAETFVLGFPKIGNYVSEKRITAGIFNGDQKFRGREDWFQLSAEIQRGNSGSPVIGPDGRVYGLISHKLDAQKALQKYGDFPQNVNFALKSSLILNFLEGYHIKVRSAVFDPVKELRPYQVFAGNQDSIFLLLGTSKAD</sequence>
<dbReference type="InterPro" id="IPR001940">
    <property type="entry name" value="Peptidase_S1C"/>
</dbReference>
<feature type="signal peptide" evidence="1">
    <location>
        <begin position="1"/>
        <end position="22"/>
    </location>
</feature>
<dbReference type="InterPro" id="IPR043504">
    <property type="entry name" value="Peptidase_S1_PA_chymotrypsin"/>
</dbReference>
<dbReference type="GO" id="GO:0004252">
    <property type="term" value="F:serine-type endopeptidase activity"/>
    <property type="evidence" value="ECO:0007669"/>
    <property type="project" value="InterPro"/>
</dbReference>
<reference evidence="2 3" key="1">
    <citation type="submission" date="2016-03" db="EMBL/GenBank/DDBJ databases">
        <title>Speciation and ecological success in dimly lit waters: horizontal gene transfer in a green sulfur bacteria bloom unveiled by metagenomic assembly.</title>
        <authorList>
            <person name="Llorens-Mares T."/>
            <person name="Liu Z."/>
            <person name="Allen L.Z."/>
            <person name="Rusch D.B."/>
            <person name="Craig M.T."/>
            <person name="Dupont C.L."/>
            <person name="Bryant D.A."/>
            <person name="Casamayor E.O."/>
        </authorList>
    </citation>
    <scope>NUCLEOTIDE SEQUENCE [LARGE SCALE GENOMIC DNA]</scope>
    <source>
        <strain evidence="2">CIII</strain>
    </source>
</reference>
<dbReference type="PANTHER" id="PTHR43019">
    <property type="entry name" value="SERINE ENDOPROTEASE DEGS"/>
    <property type="match status" value="1"/>
</dbReference>
<evidence type="ECO:0000256" key="1">
    <source>
        <dbReference type="SAM" id="SignalP"/>
    </source>
</evidence>
<organism evidence="2 3">
    <name type="scientific">Pelodictyon luteolum</name>
    <dbReference type="NCBI Taxonomy" id="1100"/>
    <lineage>
        <taxon>Bacteria</taxon>
        <taxon>Pseudomonadati</taxon>
        <taxon>Chlorobiota</taxon>
        <taxon>Chlorobiia</taxon>
        <taxon>Chlorobiales</taxon>
        <taxon>Chlorobiaceae</taxon>
        <taxon>Chlorobium/Pelodictyon group</taxon>
        <taxon>Pelodictyon</taxon>
    </lineage>
</organism>
<evidence type="ECO:0000313" key="2">
    <source>
        <dbReference type="EMBL" id="KZK74539.1"/>
    </source>
</evidence>
<dbReference type="Pfam" id="PF13365">
    <property type="entry name" value="Trypsin_2"/>
    <property type="match status" value="1"/>
</dbReference>
<dbReference type="PRINTS" id="PR00834">
    <property type="entry name" value="PROTEASES2C"/>
</dbReference>
<evidence type="ECO:0000313" key="3">
    <source>
        <dbReference type="Proteomes" id="UP000076481"/>
    </source>
</evidence>
<dbReference type="RefSeq" id="WP_011357147.1">
    <property type="nucleotide sequence ID" value="NZ_LVWG01000022.1"/>
</dbReference>
<dbReference type="SUPFAM" id="SSF50494">
    <property type="entry name" value="Trypsin-like serine proteases"/>
    <property type="match status" value="1"/>
</dbReference>
<proteinExistence type="predicted"/>
<dbReference type="EMBL" id="LVWG01000022">
    <property type="protein sequence ID" value="KZK74539.1"/>
    <property type="molecule type" value="Genomic_DNA"/>
</dbReference>
<accession>A0A165LX73</accession>
<dbReference type="GO" id="GO:0006508">
    <property type="term" value="P:proteolysis"/>
    <property type="evidence" value="ECO:0007669"/>
    <property type="project" value="InterPro"/>
</dbReference>
<dbReference type="Gene3D" id="2.40.10.10">
    <property type="entry name" value="Trypsin-like serine proteases"/>
    <property type="match status" value="2"/>
</dbReference>